<dbReference type="Pfam" id="PF00078">
    <property type="entry name" value="RVT_1"/>
    <property type="match status" value="1"/>
</dbReference>
<evidence type="ECO:0000259" key="1">
    <source>
        <dbReference type="Pfam" id="PF00078"/>
    </source>
</evidence>
<evidence type="ECO:0000313" key="3">
    <source>
        <dbReference type="Proteomes" id="UP001627154"/>
    </source>
</evidence>
<gene>
    <name evidence="2" type="ORF">TKK_007996</name>
</gene>
<protein>
    <recommendedName>
        <fullName evidence="1">Reverse transcriptase domain-containing protein</fullName>
    </recommendedName>
</protein>
<feature type="domain" description="Reverse transcriptase" evidence="1">
    <location>
        <begin position="4"/>
        <end position="98"/>
    </location>
</feature>
<dbReference type="Proteomes" id="UP001627154">
    <property type="component" value="Unassembled WGS sequence"/>
</dbReference>
<dbReference type="EMBL" id="JBJJXI010000059">
    <property type="protein sequence ID" value="KAL3398902.1"/>
    <property type="molecule type" value="Genomic_DNA"/>
</dbReference>
<comment type="caution">
    <text evidence="2">The sequence shown here is derived from an EMBL/GenBank/DDBJ whole genome shotgun (WGS) entry which is preliminary data.</text>
</comment>
<dbReference type="InterPro" id="IPR000477">
    <property type="entry name" value="RT_dom"/>
</dbReference>
<accession>A0ABD2X0M4</accession>
<evidence type="ECO:0000313" key="2">
    <source>
        <dbReference type="EMBL" id="KAL3398902.1"/>
    </source>
</evidence>
<organism evidence="2 3">
    <name type="scientific">Trichogramma kaykai</name>
    <dbReference type="NCBI Taxonomy" id="54128"/>
    <lineage>
        <taxon>Eukaryota</taxon>
        <taxon>Metazoa</taxon>
        <taxon>Ecdysozoa</taxon>
        <taxon>Arthropoda</taxon>
        <taxon>Hexapoda</taxon>
        <taxon>Insecta</taxon>
        <taxon>Pterygota</taxon>
        <taxon>Neoptera</taxon>
        <taxon>Endopterygota</taxon>
        <taxon>Hymenoptera</taxon>
        <taxon>Apocrita</taxon>
        <taxon>Proctotrupomorpha</taxon>
        <taxon>Chalcidoidea</taxon>
        <taxon>Trichogrammatidae</taxon>
        <taxon>Trichogramma</taxon>
    </lineage>
</organism>
<reference evidence="2 3" key="1">
    <citation type="journal article" date="2024" name="bioRxiv">
        <title>A reference genome for Trichogramma kaykai: A tiny desert-dwelling parasitoid wasp with competing sex-ratio distorters.</title>
        <authorList>
            <person name="Culotta J."/>
            <person name="Lindsey A.R."/>
        </authorList>
    </citation>
    <scope>NUCLEOTIDE SEQUENCE [LARGE SCALE GENOMIC DNA]</scope>
    <source>
        <strain evidence="2 3">KSX58</strain>
    </source>
</reference>
<name>A0ABD2X0M4_9HYME</name>
<dbReference type="AlphaFoldDB" id="A0ABD2X0M4"/>
<sequence length="110" mass="12802">MSAYLTEHQFLDAQQRGFQPLHSTQTVVDKRMTTLLVSFDFSKAFDVIDHLLLIRKLRAIDFTDITYDHRALLYDYFLSLDRADWTNRCMTEGLVLVPPALELLPPTKRA</sequence>
<proteinExistence type="predicted"/>
<keyword evidence="3" id="KW-1185">Reference proteome</keyword>